<dbReference type="OrthoDB" id="476248at2"/>
<dbReference type="RefSeq" id="WP_143083531.1">
    <property type="nucleotide sequence ID" value="NZ_FOUB01000086.1"/>
</dbReference>
<dbReference type="AlphaFoldDB" id="A0A1I4VMH4"/>
<keyword evidence="2" id="KW-1185">Reference proteome</keyword>
<evidence type="ECO:0008006" key="3">
    <source>
        <dbReference type="Google" id="ProtNLM"/>
    </source>
</evidence>
<gene>
    <name evidence="1" type="ORF">SAMN05421863_108614</name>
</gene>
<evidence type="ECO:0000313" key="2">
    <source>
        <dbReference type="Proteomes" id="UP000183287"/>
    </source>
</evidence>
<organism evidence="1 2">
    <name type="scientific">Nitrosomonas communis</name>
    <dbReference type="NCBI Taxonomy" id="44574"/>
    <lineage>
        <taxon>Bacteria</taxon>
        <taxon>Pseudomonadati</taxon>
        <taxon>Pseudomonadota</taxon>
        <taxon>Betaproteobacteria</taxon>
        <taxon>Nitrosomonadales</taxon>
        <taxon>Nitrosomonadaceae</taxon>
        <taxon>Nitrosomonas</taxon>
    </lineage>
</organism>
<dbReference type="Proteomes" id="UP000183287">
    <property type="component" value="Unassembled WGS sequence"/>
</dbReference>
<name>A0A1I4VMH4_9PROT</name>
<dbReference type="EMBL" id="FOUB01000086">
    <property type="protein sequence ID" value="SFN02299.1"/>
    <property type="molecule type" value="Genomic_DNA"/>
</dbReference>
<protein>
    <recommendedName>
        <fullName evidence="3">Transposase DDE domain group 1</fullName>
    </recommendedName>
</protein>
<proteinExistence type="predicted"/>
<evidence type="ECO:0000313" key="1">
    <source>
        <dbReference type="EMBL" id="SFN02299.1"/>
    </source>
</evidence>
<accession>A0A1I4VMH4</accession>
<reference evidence="2" key="1">
    <citation type="submission" date="2016-10" db="EMBL/GenBank/DDBJ databases">
        <authorList>
            <person name="Varghese N."/>
            <person name="Submissions S."/>
        </authorList>
    </citation>
    <scope>NUCLEOTIDE SEQUENCE [LARGE SCALE GENOMIC DNA]</scope>
    <source>
        <strain evidence="2">Nm44</strain>
    </source>
</reference>
<sequence length="75" mass="8222">MTKCTQESFNFPDVKKRTVEVNFESGEIASDGGAMLLRQVNKRSGRDNGLCPLPLPHHWTCSFSFANTPYSASGG</sequence>